<evidence type="ECO:0000313" key="8">
    <source>
        <dbReference type="EMBL" id="WAH37214.1"/>
    </source>
</evidence>
<feature type="domain" description="RNA polymerase sigma-70 region 2" evidence="6">
    <location>
        <begin position="29"/>
        <end position="88"/>
    </location>
</feature>
<dbReference type="Gene3D" id="1.10.10.10">
    <property type="entry name" value="Winged helix-like DNA-binding domain superfamily/Winged helix DNA-binding domain"/>
    <property type="match status" value="1"/>
</dbReference>
<protein>
    <submittedName>
        <fullName evidence="8">RNA polymerase sigma factor</fullName>
    </submittedName>
</protein>
<dbReference type="InterPro" id="IPR013249">
    <property type="entry name" value="RNA_pol_sigma70_r4_t2"/>
</dbReference>
<dbReference type="SUPFAM" id="SSF88946">
    <property type="entry name" value="Sigma2 domain of RNA polymerase sigma factors"/>
    <property type="match status" value="1"/>
</dbReference>
<evidence type="ECO:0000259" key="6">
    <source>
        <dbReference type="Pfam" id="PF04542"/>
    </source>
</evidence>
<dbReference type="InterPro" id="IPR036388">
    <property type="entry name" value="WH-like_DNA-bd_sf"/>
</dbReference>
<dbReference type="RefSeq" id="WP_268044668.1">
    <property type="nucleotide sequence ID" value="NZ_CP104064.1"/>
</dbReference>
<sequence length="189" mass="22086">MEWTNEFTERLAQGYPDAYEELVRLEWSQAVRTAWFILRNVHDAEEAAQEAFLSFYRNRNQLRDPRKVRSWLYRILVNSARQQGRRRKSHVEWTDELALEADLTSDPIQAADRRLILHSALKELSEDERTAVVLSYYTGLTDTEAATAAGWNLGKYKYRLAAGRRHLSRLMLKKEASRLHKEGFSDARG</sequence>
<dbReference type="NCBIfam" id="TIGR02937">
    <property type="entry name" value="sigma70-ECF"/>
    <property type="match status" value="1"/>
</dbReference>
<evidence type="ECO:0000256" key="3">
    <source>
        <dbReference type="ARBA" id="ARBA00023082"/>
    </source>
</evidence>
<keyword evidence="9" id="KW-1185">Reference proteome</keyword>
<keyword evidence="3" id="KW-0731">Sigma factor</keyword>
<keyword evidence="4" id="KW-0238">DNA-binding</keyword>
<dbReference type="InterPro" id="IPR007627">
    <property type="entry name" value="RNA_pol_sigma70_r2"/>
</dbReference>
<organism evidence="8 9">
    <name type="scientific">Alicyclobacillus dauci</name>
    <dbReference type="NCBI Taxonomy" id="1475485"/>
    <lineage>
        <taxon>Bacteria</taxon>
        <taxon>Bacillati</taxon>
        <taxon>Bacillota</taxon>
        <taxon>Bacilli</taxon>
        <taxon>Bacillales</taxon>
        <taxon>Alicyclobacillaceae</taxon>
        <taxon>Alicyclobacillus</taxon>
    </lineage>
</organism>
<evidence type="ECO:0000259" key="7">
    <source>
        <dbReference type="Pfam" id="PF08281"/>
    </source>
</evidence>
<accession>A0ABY6Z4K7</accession>
<dbReference type="Pfam" id="PF08281">
    <property type="entry name" value="Sigma70_r4_2"/>
    <property type="match status" value="1"/>
</dbReference>
<dbReference type="InterPro" id="IPR014284">
    <property type="entry name" value="RNA_pol_sigma-70_dom"/>
</dbReference>
<dbReference type="PANTHER" id="PTHR43133">
    <property type="entry name" value="RNA POLYMERASE ECF-TYPE SIGMA FACTO"/>
    <property type="match status" value="1"/>
</dbReference>
<evidence type="ECO:0000256" key="1">
    <source>
        <dbReference type="ARBA" id="ARBA00010641"/>
    </source>
</evidence>
<keyword evidence="5" id="KW-0804">Transcription</keyword>
<name>A0ABY6Z4K7_9BACL</name>
<evidence type="ECO:0000256" key="4">
    <source>
        <dbReference type="ARBA" id="ARBA00023125"/>
    </source>
</evidence>
<evidence type="ECO:0000256" key="5">
    <source>
        <dbReference type="ARBA" id="ARBA00023163"/>
    </source>
</evidence>
<keyword evidence="2" id="KW-0805">Transcription regulation</keyword>
<proteinExistence type="inferred from homology"/>
<dbReference type="Proteomes" id="UP001164803">
    <property type="component" value="Chromosome"/>
</dbReference>
<reference evidence="8" key="1">
    <citation type="submission" date="2022-08" db="EMBL/GenBank/DDBJ databases">
        <title>Alicyclobacillus dauci DSM2870, complete genome.</title>
        <authorList>
            <person name="Wang Q."/>
            <person name="Cai R."/>
            <person name="Wang Z."/>
        </authorList>
    </citation>
    <scope>NUCLEOTIDE SEQUENCE</scope>
    <source>
        <strain evidence="8">DSM 28700</strain>
    </source>
</reference>
<dbReference type="Pfam" id="PF04542">
    <property type="entry name" value="Sigma70_r2"/>
    <property type="match status" value="1"/>
</dbReference>
<dbReference type="InterPro" id="IPR039425">
    <property type="entry name" value="RNA_pol_sigma-70-like"/>
</dbReference>
<dbReference type="SUPFAM" id="SSF88659">
    <property type="entry name" value="Sigma3 and sigma4 domains of RNA polymerase sigma factors"/>
    <property type="match status" value="1"/>
</dbReference>
<dbReference type="InterPro" id="IPR013325">
    <property type="entry name" value="RNA_pol_sigma_r2"/>
</dbReference>
<evidence type="ECO:0000313" key="9">
    <source>
        <dbReference type="Proteomes" id="UP001164803"/>
    </source>
</evidence>
<dbReference type="EMBL" id="CP104064">
    <property type="protein sequence ID" value="WAH37214.1"/>
    <property type="molecule type" value="Genomic_DNA"/>
</dbReference>
<feature type="domain" description="RNA polymerase sigma factor 70 region 4 type 2" evidence="7">
    <location>
        <begin position="115"/>
        <end position="167"/>
    </location>
</feature>
<dbReference type="PANTHER" id="PTHR43133:SF8">
    <property type="entry name" value="RNA POLYMERASE SIGMA FACTOR HI_1459-RELATED"/>
    <property type="match status" value="1"/>
</dbReference>
<evidence type="ECO:0000256" key="2">
    <source>
        <dbReference type="ARBA" id="ARBA00023015"/>
    </source>
</evidence>
<gene>
    <name evidence="8" type="ORF">NZD86_01295</name>
</gene>
<comment type="similarity">
    <text evidence="1">Belongs to the sigma-70 factor family. ECF subfamily.</text>
</comment>
<dbReference type="Gene3D" id="1.10.1740.10">
    <property type="match status" value="1"/>
</dbReference>
<dbReference type="InterPro" id="IPR013324">
    <property type="entry name" value="RNA_pol_sigma_r3/r4-like"/>
</dbReference>